<dbReference type="AlphaFoldDB" id="U9TQ54"/>
<reference evidence="1" key="1">
    <citation type="submission" date="2013-07" db="EMBL/GenBank/DDBJ databases">
        <title>The genome of an arbuscular mycorrhizal fungus provides insights into the evolution of the oldest plant symbiosis.</title>
        <authorList>
            <consortium name="DOE Joint Genome Institute"/>
            <person name="Tisserant E."/>
            <person name="Malbreil M."/>
            <person name="Kuo A."/>
            <person name="Kohler A."/>
            <person name="Symeonidi A."/>
            <person name="Balestrini R."/>
            <person name="Charron P."/>
            <person name="Duensing N."/>
            <person name="Frei-dit-Frey N."/>
            <person name="Gianinazzi-Pearson V."/>
            <person name="Gilbert B."/>
            <person name="Handa Y."/>
            <person name="Hijri M."/>
            <person name="Kaul R."/>
            <person name="Kawaguchi M."/>
            <person name="Krajinski F."/>
            <person name="Lammers P."/>
            <person name="Lapierre D."/>
            <person name="Masclaux F.G."/>
            <person name="Murat C."/>
            <person name="Morin E."/>
            <person name="Ndikumana S."/>
            <person name="Pagni M."/>
            <person name="Petitpierre D."/>
            <person name="Requena N."/>
            <person name="Rosikiewicz P."/>
            <person name="Riley R."/>
            <person name="Saito K."/>
            <person name="San Clemente H."/>
            <person name="Shapiro H."/>
            <person name="van Tuinen D."/>
            <person name="Becard G."/>
            <person name="Bonfante P."/>
            <person name="Paszkowski U."/>
            <person name="Shachar-Hill Y."/>
            <person name="Young J.P."/>
            <person name="Sanders I.R."/>
            <person name="Henrissat B."/>
            <person name="Rensing S.A."/>
            <person name="Grigoriev I.V."/>
            <person name="Corradi N."/>
            <person name="Roux C."/>
            <person name="Martin F."/>
        </authorList>
    </citation>
    <scope>NUCLEOTIDE SEQUENCE</scope>
    <source>
        <strain evidence="1">DAOM 197198</strain>
    </source>
</reference>
<organism evidence="1">
    <name type="scientific">Rhizophagus irregularis (strain DAOM 181602 / DAOM 197198 / MUCL 43194)</name>
    <name type="common">Arbuscular mycorrhizal fungus</name>
    <name type="synonym">Glomus intraradices</name>
    <dbReference type="NCBI Taxonomy" id="747089"/>
    <lineage>
        <taxon>Eukaryota</taxon>
        <taxon>Fungi</taxon>
        <taxon>Fungi incertae sedis</taxon>
        <taxon>Mucoromycota</taxon>
        <taxon>Glomeromycotina</taxon>
        <taxon>Glomeromycetes</taxon>
        <taxon>Glomerales</taxon>
        <taxon>Glomeraceae</taxon>
        <taxon>Rhizophagus</taxon>
    </lineage>
</organism>
<protein>
    <submittedName>
        <fullName evidence="1">Uncharacterized protein</fullName>
    </submittedName>
</protein>
<dbReference type="EMBL" id="KI287961">
    <property type="protein sequence ID" value="ESA09547.1"/>
    <property type="molecule type" value="Genomic_DNA"/>
</dbReference>
<name>U9TQ54_RHIID</name>
<accession>U9TQ54</accession>
<evidence type="ECO:0000313" key="1">
    <source>
        <dbReference type="EMBL" id="ESA09547.1"/>
    </source>
</evidence>
<gene>
    <name evidence="1" type="ORF">GLOINDRAFT_30398</name>
</gene>
<dbReference type="HOGENOM" id="CLU_1960737_0_0_1"/>
<sequence>MLIQARIFHSLVKNKTFHHIANGNIDWYYTKRWLNYNPTDAPISKKLSKHQGLKSKNPVLSTQLQISFNDITQNYILQDPKRLKQTQILIDLLIKHTSSFNFDIKDRVSASPLFNLPLLEGIPIALDC</sequence>
<proteinExistence type="predicted"/>